<geneLocation type="plasmid" evidence="1 2">
    <name>pLPU83d</name>
</geneLocation>
<evidence type="ECO:0000313" key="2">
    <source>
        <dbReference type="Proteomes" id="UP000019443"/>
    </source>
</evidence>
<sequence length="62" mass="6628">MLGFADQMKFSLETFGAMRLISPGGGTLRIVDALLQELNEHAPKERVPLAKSIGCGTSGPLR</sequence>
<reference evidence="1" key="1">
    <citation type="submission" date="2013-11" db="EMBL/GenBank/DDBJ databases">
        <title>Draft genome sequence of the broad-host-range Rhizobium sp. LPU83 strain, a member of the low-genetic diversity Oregon-like Rhizobium sp. group.</title>
        <authorList>
            <person name="Wibberg D."/>
            <person name="Puehler A."/>
            <person name="Schlueter A."/>
        </authorList>
    </citation>
    <scope>NUCLEOTIDE SEQUENCE [LARGE SCALE GENOMIC DNA]</scope>
    <source>
        <strain evidence="1">LPU83</strain>
        <plasmid evidence="1">pLPU83d</plasmid>
    </source>
</reference>
<protein>
    <submittedName>
        <fullName evidence="1">Uncharacterized protein</fullName>
    </submittedName>
</protein>
<dbReference type="AlphaFoldDB" id="W6RRE4"/>
<dbReference type="PATRIC" id="fig|348824.6.peg.7672"/>
<dbReference type="KEGG" id="rhl:LPU83_pLPU83d_1909"/>
<accession>W6RRE4</accession>
<dbReference type="RefSeq" id="WP_024315197.1">
    <property type="nucleotide sequence ID" value="NZ_ATTO01000019.1"/>
</dbReference>
<gene>
    <name evidence="1" type="ORF">LPU83_pLPU83d_1909</name>
</gene>
<dbReference type="Proteomes" id="UP000019443">
    <property type="component" value="Plasmid pLPU83d"/>
</dbReference>
<organism evidence="1 2">
    <name type="scientific">Rhizobium favelukesii</name>
    <dbReference type="NCBI Taxonomy" id="348824"/>
    <lineage>
        <taxon>Bacteria</taxon>
        <taxon>Pseudomonadati</taxon>
        <taxon>Pseudomonadota</taxon>
        <taxon>Alphaproteobacteria</taxon>
        <taxon>Hyphomicrobiales</taxon>
        <taxon>Rhizobiaceae</taxon>
        <taxon>Rhizobium/Agrobacterium group</taxon>
        <taxon>Rhizobium</taxon>
    </lineage>
</organism>
<keyword evidence="2" id="KW-1185">Reference proteome</keyword>
<name>W6RRE4_9HYPH</name>
<proteinExistence type="predicted"/>
<keyword evidence="1" id="KW-0614">Plasmid</keyword>
<dbReference type="HOGENOM" id="CLU_2901189_0_0_5"/>
<evidence type="ECO:0000313" key="1">
    <source>
        <dbReference type="EMBL" id="CDM63279.1"/>
    </source>
</evidence>
<dbReference type="EMBL" id="HG916855">
    <property type="protein sequence ID" value="CDM63279.1"/>
    <property type="molecule type" value="Genomic_DNA"/>
</dbReference>